<evidence type="ECO:0000256" key="1">
    <source>
        <dbReference type="SAM" id="Phobius"/>
    </source>
</evidence>
<keyword evidence="1" id="KW-0472">Membrane</keyword>
<keyword evidence="1" id="KW-0812">Transmembrane</keyword>
<evidence type="ECO:0000259" key="2">
    <source>
        <dbReference type="Pfam" id="PF08044"/>
    </source>
</evidence>
<name>A0ABU8MUR8_9PSEU</name>
<feature type="transmembrane region" description="Helical" evidence="1">
    <location>
        <begin position="99"/>
        <end position="127"/>
    </location>
</feature>
<organism evidence="3 4">
    <name type="scientific">Actinomycetospora aurantiaca</name>
    <dbReference type="NCBI Taxonomy" id="3129233"/>
    <lineage>
        <taxon>Bacteria</taxon>
        <taxon>Bacillati</taxon>
        <taxon>Actinomycetota</taxon>
        <taxon>Actinomycetes</taxon>
        <taxon>Pseudonocardiales</taxon>
        <taxon>Pseudonocardiaceae</taxon>
        <taxon>Actinomycetospora</taxon>
    </lineage>
</organism>
<feature type="domain" description="DUF1707" evidence="2">
    <location>
        <begin position="16"/>
        <end position="68"/>
    </location>
</feature>
<keyword evidence="1" id="KW-1133">Transmembrane helix</keyword>
<reference evidence="3 4" key="1">
    <citation type="submission" date="2024-03" db="EMBL/GenBank/DDBJ databases">
        <title>Actinomycetospora sp. OC33-EN08, a novel actinomycete isolated from wild orchid (Aerides multiflora).</title>
        <authorList>
            <person name="Suriyachadkun C."/>
        </authorList>
    </citation>
    <scope>NUCLEOTIDE SEQUENCE [LARGE SCALE GENOMIC DNA]</scope>
    <source>
        <strain evidence="3 4">OC33-EN08</strain>
    </source>
</reference>
<keyword evidence="4" id="KW-1185">Reference proteome</keyword>
<proteinExistence type="predicted"/>
<dbReference type="RefSeq" id="WP_337697622.1">
    <property type="nucleotide sequence ID" value="NZ_JBBEGN010000018.1"/>
</dbReference>
<accession>A0ABU8MUR8</accession>
<dbReference type="InterPro" id="IPR012551">
    <property type="entry name" value="DUF1707_SHOCT-like"/>
</dbReference>
<evidence type="ECO:0000313" key="3">
    <source>
        <dbReference type="EMBL" id="MEJ2871053.1"/>
    </source>
</evidence>
<dbReference type="Proteomes" id="UP001385809">
    <property type="component" value="Unassembled WGS sequence"/>
</dbReference>
<sequence>MDDDHAERVPAEPSRLRVGHDERRAAMTALDEHLEAGRLDVAEYSDRSAAAGAAVYRDELDALFHDLPEPHLAAAGTVVPAQPQLPDRHRMRVLTAIPILLAVGLVALVVTGYAGGFVLFPLIFLLMGSLGHRHRPF</sequence>
<evidence type="ECO:0000313" key="4">
    <source>
        <dbReference type="Proteomes" id="UP001385809"/>
    </source>
</evidence>
<protein>
    <submittedName>
        <fullName evidence="3">DUF1707 domain-containing protein</fullName>
    </submittedName>
</protein>
<dbReference type="Pfam" id="PF08044">
    <property type="entry name" value="DUF1707"/>
    <property type="match status" value="1"/>
</dbReference>
<dbReference type="EMBL" id="JBBEGN010000018">
    <property type="protein sequence ID" value="MEJ2871053.1"/>
    <property type="molecule type" value="Genomic_DNA"/>
</dbReference>
<gene>
    <name evidence="3" type="ORF">WCD74_25035</name>
</gene>
<comment type="caution">
    <text evidence="3">The sequence shown here is derived from an EMBL/GenBank/DDBJ whole genome shotgun (WGS) entry which is preliminary data.</text>
</comment>